<gene>
    <name evidence="14" type="primary">dnaN</name>
    <name evidence="14" type="ORF">MECH1_V1_0002</name>
</gene>
<dbReference type="SUPFAM" id="SSF55979">
    <property type="entry name" value="DNA clamp"/>
    <property type="match status" value="3"/>
</dbReference>
<evidence type="ECO:0000259" key="11">
    <source>
        <dbReference type="Pfam" id="PF00712"/>
    </source>
</evidence>
<dbReference type="Pfam" id="PF02767">
    <property type="entry name" value="DNA_pol3_beta_2"/>
    <property type="match status" value="1"/>
</dbReference>
<feature type="domain" description="DNA polymerase III beta sliding clamp N-terminal" evidence="11">
    <location>
        <begin position="1"/>
        <end position="118"/>
    </location>
</feature>
<keyword evidence="5 10" id="KW-0808">Transferase</keyword>
<dbReference type="PIRSF" id="PIRSF000804">
    <property type="entry name" value="DNA_pol_III_b"/>
    <property type="match status" value="1"/>
</dbReference>
<comment type="subcellular location">
    <subcellularLocation>
        <location evidence="1 10">Cytoplasm</location>
    </subcellularLocation>
</comment>
<dbReference type="InterPro" id="IPR022637">
    <property type="entry name" value="DNA_polIII_beta_cen"/>
</dbReference>
<evidence type="ECO:0000256" key="8">
    <source>
        <dbReference type="ARBA" id="ARBA00022932"/>
    </source>
</evidence>
<reference evidence="14 15" key="1">
    <citation type="submission" date="2024-04" db="EMBL/GenBank/DDBJ databases">
        <authorList>
            <person name="Cremers G."/>
        </authorList>
    </citation>
    <scope>NUCLEOTIDE SEQUENCE [LARGE SCALE GENOMIC DNA]</scope>
    <source>
        <strain evidence="14">MeCH1-AG</strain>
    </source>
</reference>
<dbReference type="SMART" id="SM00480">
    <property type="entry name" value="POL3Bc"/>
    <property type="match status" value="1"/>
</dbReference>
<organism evidence="14 15">
    <name type="scientific">Candidatus Methylocalor cossyra</name>
    <dbReference type="NCBI Taxonomy" id="3108543"/>
    <lineage>
        <taxon>Bacteria</taxon>
        <taxon>Pseudomonadati</taxon>
        <taxon>Pseudomonadota</taxon>
        <taxon>Gammaproteobacteria</taxon>
        <taxon>Methylococcales</taxon>
        <taxon>Methylococcaceae</taxon>
        <taxon>Candidatus Methylocalor</taxon>
    </lineage>
</organism>
<comment type="subunit">
    <text evidence="10">Forms a ring-shaped head-to-tail homodimer around DNA.</text>
</comment>
<name>A0ABM9NDX3_9GAMM</name>
<dbReference type="Pfam" id="PF00712">
    <property type="entry name" value="DNA_pol3_beta"/>
    <property type="match status" value="1"/>
</dbReference>
<comment type="function">
    <text evidence="10">Confers DNA tethering and processivity to DNA polymerases and other proteins. Acts as a clamp, forming a ring around DNA (a reaction catalyzed by the clamp-loading complex) which diffuses in an ATP-independent manner freely and bidirectionally along dsDNA. Initially characterized for its ability to contact the catalytic subunit of DNA polymerase III (Pol III), a complex, multichain enzyme responsible for most of the replicative synthesis in bacteria; Pol III exhibits 3'-5' exonuclease proofreading activity. The beta chain is required for initiation of replication as well as for processivity of DNA replication.</text>
</comment>
<evidence type="ECO:0000256" key="9">
    <source>
        <dbReference type="ARBA" id="ARBA00023125"/>
    </source>
</evidence>
<evidence type="ECO:0000313" key="14">
    <source>
        <dbReference type="EMBL" id="CAL1238790.1"/>
    </source>
</evidence>
<dbReference type="Gene3D" id="3.70.10.10">
    <property type="match status" value="1"/>
</dbReference>
<dbReference type="PANTHER" id="PTHR30478:SF0">
    <property type="entry name" value="BETA SLIDING CLAMP"/>
    <property type="match status" value="1"/>
</dbReference>
<keyword evidence="6 10" id="KW-0548">Nucleotidyltransferase</keyword>
<keyword evidence="15" id="KW-1185">Reference proteome</keyword>
<keyword evidence="4 10" id="KW-0963">Cytoplasm</keyword>
<evidence type="ECO:0000313" key="15">
    <source>
        <dbReference type="Proteomes" id="UP001497493"/>
    </source>
</evidence>
<sequence length="378" mass="42241">MKFTLPRESLLAPLQQVGGVIERRQTLPILSHVLLRLEGDQLRMTGTDLEVQLTAMLTVERGEDGEITIPARKLLDICRLLPQGSAVEVDIREDRCRVRSGSSRFTLATLPADQFPEFDTGAFDLELQVPAEGLRRALGQTAFAMAQNDVRYYLNGLLLELEGKTLRAVASDGHRLALHEEVLEHEARALRPADPPDPPSEPRQAILPRKAVLELLRLLGDVEGNVELRLGPVSASLAVGPVTFATKLVQGKFPDYRRVMPKELDREVRVDRVQLQSALERVAVVTSEKFKGISLEVSDETLRLKAQNQEQEEAEETLPVELRGEALTVGFNATYLLDAVEHVTSERVRFSFPKAVNACLVEDEADDRFRFIVMPMRL</sequence>
<dbReference type="Pfam" id="PF02768">
    <property type="entry name" value="DNA_pol3_beta_3"/>
    <property type="match status" value="1"/>
</dbReference>
<dbReference type="InterPro" id="IPR022634">
    <property type="entry name" value="DNA_polIII_beta_N"/>
</dbReference>
<dbReference type="PANTHER" id="PTHR30478">
    <property type="entry name" value="DNA POLYMERASE III SUBUNIT BETA"/>
    <property type="match status" value="1"/>
</dbReference>
<feature type="domain" description="DNA polymerase III beta sliding clamp C-terminal" evidence="13">
    <location>
        <begin position="257"/>
        <end position="377"/>
    </location>
</feature>
<evidence type="ECO:0000256" key="10">
    <source>
        <dbReference type="PIRNR" id="PIRNR000804"/>
    </source>
</evidence>
<dbReference type="EMBL" id="OZ026884">
    <property type="protein sequence ID" value="CAL1238790.1"/>
    <property type="molecule type" value="Genomic_DNA"/>
</dbReference>
<keyword evidence="9" id="KW-0238">DNA-binding</keyword>
<dbReference type="InterPro" id="IPR001001">
    <property type="entry name" value="DNA_polIII_beta"/>
</dbReference>
<keyword evidence="8 10" id="KW-0239">DNA-directed DNA polymerase</keyword>
<evidence type="ECO:0000256" key="1">
    <source>
        <dbReference type="ARBA" id="ARBA00004496"/>
    </source>
</evidence>
<evidence type="ECO:0000256" key="3">
    <source>
        <dbReference type="ARBA" id="ARBA00021035"/>
    </source>
</evidence>
<evidence type="ECO:0000259" key="13">
    <source>
        <dbReference type="Pfam" id="PF02768"/>
    </source>
</evidence>
<comment type="similarity">
    <text evidence="2 10">Belongs to the beta sliding clamp family.</text>
</comment>
<evidence type="ECO:0000256" key="4">
    <source>
        <dbReference type="ARBA" id="ARBA00022490"/>
    </source>
</evidence>
<evidence type="ECO:0000256" key="6">
    <source>
        <dbReference type="ARBA" id="ARBA00022695"/>
    </source>
</evidence>
<dbReference type="CDD" id="cd00140">
    <property type="entry name" value="beta_clamp"/>
    <property type="match status" value="1"/>
</dbReference>
<evidence type="ECO:0000256" key="7">
    <source>
        <dbReference type="ARBA" id="ARBA00022705"/>
    </source>
</evidence>
<dbReference type="InterPro" id="IPR022635">
    <property type="entry name" value="DNA_polIII_beta_C"/>
</dbReference>
<dbReference type="Proteomes" id="UP001497493">
    <property type="component" value="Chromosome"/>
</dbReference>
<evidence type="ECO:0000256" key="5">
    <source>
        <dbReference type="ARBA" id="ARBA00022679"/>
    </source>
</evidence>
<dbReference type="RefSeq" id="WP_348758404.1">
    <property type="nucleotide sequence ID" value="NZ_OZ026884.1"/>
</dbReference>
<feature type="domain" description="DNA polymerase III beta sliding clamp central" evidence="12">
    <location>
        <begin position="128"/>
        <end position="255"/>
    </location>
</feature>
<evidence type="ECO:0000256" key="2">
    <source>
        <dbReference type="ARBA" id="ARBA00010752"/>
    </source>
</evidence>
<dbReference type="Gene3D" id="3.10.150.10">
    <property type="entry name" value="DNA Polymerase III, subunit A, domain 2"/>
    <property type="match status" value="1"/>
</dbReference>
<proteinExistence type="inferred from homology"/>
<dbReference type="InterPro" id="IPR046938">
    <property type="entry name" value="DNA_clamp_sf"/>
</dbReference>
<keyword evidence="7 10" id="KW-0235">DNA replication</keyword>
<dbReference type="NCBIfam" id="TIGR00663">
    <property type="entry name" value="dnan"/>
    <property type="match status" value="1"/>
</dbReference>
<accession>A0ABM9NDX3</accession>
<protein>
    <recommendedName>
        <fullName evidence="3 10">Beta sliding clamp</fullName>
    </recommendedName>
</protein>
<evidence type="ECO:0000259" key="12">
    <source>
        <dbReference type="Pfam" id="PF02767"/>
    </source>
</evidence>